<protein>
    <recommendedName>
        <fullName evidence="1">Leucine-rich repeat domain-containing protein</fullName>
    </recommendedName>
</protein>
<keyword evidence="3" id="KW-1185">Reference proteome</keyword>
<feature type="domain" description="Leucine-rich repeat" evidence="1">
    <location>
        <begin position="187"/>
        <end position="390"/>
    </location>
</feature>
<evidence type="ECO:0000313" key="3">
    <source>
        <dbReference type="Proteomes" id="UP001149165"/>
    </source>
</evidence>
<dbReference type="InterPro" id="IPR056867">
    <property type="entry name" value="LRR_15"/>
</dbReference>
<dbReference type="AlphaFoldDB" id="A0A9W9G6U9"/>
<reference evidence="2" key="1">
    <citation type="submission" date="2022-11" db="EMBL/GenBank/DDBJ databases">
        <authorList>
            <person name="Petersen C."/>
        </authorList>
    </citation>
    <scope>NUCLEOTIDE SEQUENCE</scope>
    <source>
        <strain evidence="2">IBT 30069</strain>
    </source>
</reference>
<dbReference type="Pfam" id="PF24969">
    <property type="entry name" value="LRR_15"/>
    <property type="match status" value="1"/>
</dbReference>
<sequence>MESLSVELLLLIAEHVQVDQRDYFRMLRVCRRWHAILSPKAYNRISLTHDQIQPLVRCIHNNPKLNIGAAIRDLDVWWAGGSDDECDVELVNDAASRACDTPADRKRLGQGLREGNPDAWFAILIQSLEAITSLTIQYFHSEYSLPMLGRVANLDPPFNTVPALQHLERVTVRTEDLKTAYETADFLQLFRLPAMRMLEANGLYEADDVDEIYPKPGPGTSGIKEIDLEGNGSKGMADYITSCANLEVFNYQHDNKAVWGELYLTFQPGAFYAALVTQKHSLRKLWLSDGGETDAEDCDDYDEEGNVHFNRFGSLTEFCQLQELSIPVRTLLEFGHGDTPRVSLPDILPESLEYLFLFDYLDEDFEVVSANLKRVVEQRTKRFPNLTKLYLQPSKLEKITLTHHWKFEIYASVQQAFAPLMEICNRSGIDFRLRKVAWAEDDDEDEDCL</sequence>
<proteinExistence type="predicted"/>
<dbReference type="InterPro" id="IPR036047">
    <property type="entry name" value="F-box-like_dom_sf"/>
</dbReference>
<dbReference type="SUPFAM" id="SSF81383">
    <property type="entry name" value="F-box domain"/>
    <property type="match status" value="1"/>
</dbReference>
<dbReference type="OrthoDB" id="5130616at2759"/>
<accession>A0A9W9G6U9</accession>
<evidence type="ECO:0000313" key="2">
    <source>
        <dbReference type="EMBL" id="KAJ5113259.1"/>
    </source>
</evidence>
<gene>
    <name evidence="2" type="ORF">N7456_001793</name>
</gene>
<name>A0A9W9G6U9_9EURO</name>
<dbReference type="Proteomes" id="UP001149165">
    <property type="component" value="Unassembled WGS sequence"/>
</dbReference>
<comment type="caution">
    <text evidence="2">The sequence shown here is derived from an EMBL/GenBank/DDBJ whole genome shotgun (WGS) entry which is preliminary data.</text>
</comment>
<reference evidence="2" key="2">
    <citation type="journal article" date="2023" name="IMA Fungus">
        <title>Comparative genomic study of the Penicillium genus elucidates a diverse pangenome and 15 lateral gene transfer events.</title>
        <authorList>
            <person name="Petersen C."/>
            <person name="Sorensen T."/>
            <person name="Nielsen M.R."/>
            <person name="Sondergaard T.E."/>
            <person name="Sorensen J.L."/>
            <person name="Fitzpatrick D.A."/>
            <person name="Frisvad J.C."/>
            <person name="Nielsen K.L."/>
        </authorList>
    </citation>
    <scope>NUCLEOTIDE SEQUENCE</scope>
    <source>
        <strain evidence="2">IBT 30069</strain>
    </source>
</reference>
<dbReference type="EMBL" id="JAPQKH010000002">
    <property type="protein sequence ID" value="KAJ5113259.1"/>
    <property type="molecule type" value="Genomic_DNA"/>
</dbReference>
<evidence type="ECO:0000259" key="1">
    <source>
        <dbReference type="Pfam" id="PF24969"/>
    </source>
</evidence>
<organism evidence="2 3">
    <name type="scientific">Penicillium angulare</name>
    <dbReference type="NCBI Taxonomy" id="116970"/>
    <lineage>
        <taxon>Eukaryota</taxon>
        <taxon>Fungi</taxon>
        <taxon>Dikarya</taxon>
        <taxon>Ascomycota</taxon>
        <taxon>Pezizomycotina</taxon>
        <taxon>Eurotiomycetes</taxon>
        <taxon>Eurotiomycetidae</taxon>
        <taxon>Eurotiales</taxon>
        <taxon>Aspergillaceae</taxon>
        <taxon>Penicillium</taxon>
    </lineage>
</organism>